<evidence type="ECO:0000256" key="2">
    <source>
        <dbReference type="ARBA" id="ARBA00008072"/>
    </source>
</evidence>
<comment type="similarity">
    <text evidence="2">Belongs to the zinc-containing alcohol dehydrogenase family.</text>
</comment>
<dbReference type="SUPFAM" id="SSF51735">
    <property type="entry name" value="NAD(P)-binding Rossmann-fold domains"/>
    <property type="match status" value="1"/>
</dbReference>
<keyword evidence="3" id="KW-0479">Metal-binding</keyword>
<evidence type="ECO:0000259" key="6">
    <source>
        <dbReference type="Pfam" id="PF00107"/>
    </source>
</evidence>
<dbReference type="GO" id="GO:0016491">
    <property type="term" value="F:oxidoreductase activity"/>
    <property type="evidence" value="ECO:0007669"/>
    <property type="project" value="UniProtKB-KW"/>
</dbReference>
<name>A0A3B1CII9_9ZZZZ</name>
<evidence type="ECO:0000256" key="5">
    <source>
        <dbReference type="ARBA" id="ARBA00023002"/>
    </source>
</evidence>
<dbReference type="GO" id="GO:0046872">
    <property type="term" value="F:metal ion binding"/>
    <property type="evidence" value="ECO:0007669"/>
    <property type="project" value="UniProtKB-KW"/>
</dbReference>
<evidence type="ECO:0000256" key="1">
    <source>
        <dbReference type="ARBA" id="ARBA00001947"/>
    </source>
</evidence>
<dbReference type="EMBL" id="UOGH01000157">
    <property type="protein sequence ID" value="VAX30296.1"/>
    <property type="molecule type" value="Genomic_DNA"/>
</dbReference>
<comment type="cofactor">
    <cofactor evidence="1">
        <name>Zn(2+)</name>
        <dbReference type="ChEBI" id="CHEBI:29105"/>
    </cofactor>
</comment>
<dbReference type="InterPro" id="IPR036291">
    <property type="entry name" value="NAD(P)-bd_dom_sf"/>
</dbReference>
<dbReference type="PANTHER" id="PTHR43350:SF2">
    <property type="entry name" value="GROES-LIKE ZINC-BINDING ALCOHOL DEHYDROGENASE FAMILY PROTEIN"/>
    <property type="match status" value="1"/>
</dbReference>
<feature type="non-terminal residue" evidence="7">
    <location>
        <position position="1"/>
    </location>
</feature>
<dbReference type="Pfam" id="PF00107">
    <property type="entry name" value="ADH_zinc_N"/>
    <property type="match status" value="1"/>
</dbReference>
<protein>
    <submittedName>
        <fullName evidence="7">Threonine dehydrogenase and related Zn-dependent dehydrogenases</fullName>
    </submittedName>
</protein>
<sequence length="148" mass="16295">CFVLNLLHPDLSLVGKHEDKLRIAGGQNVKTILLDNLEMEKSYDTVVESTGSADGFEMALKLVRPGGTVVLKSTVAKGRKINLAPLVIDEITVVGSRCGPFKPALRALERKIFDVRPLITGIFTFDRAKEAFEKAEEKGSLKVIIDFR</sequence>
<keyword evidence="4" id="KW-0862">Zinc</keyword>
<accession>A0A3B1CII9</accession>
<gene>
    <name evidence="7" type="ORF">MNBD_NITROSPIRAE02-1368</name>
</gene>
<reference evidence="7" key="1">
    <citation type="submission" date="2018-06" db="EMBL/GenBank/DDBJ databases">
        <authorList>
            <person name="Zhirakovskaya E."/>
        </authorList>
    </citation>
    <scope>NUCLEOTIDE SEQUENCE</scope>
</reference>
<evidence type="ECO:0000313" key="7">
    <source>
        <dbReference type="EMBL" id="VAX30296.1"/>
    </source>
</evidence>
<dbReference type="InterPro" id="IPR013149">
    <property type="entry name" value="ADH-like_C"/>
</dbReference>
<dbReference type="Gene3D" id="3.90.180.10">
    <property type="entry name" value="Medium-chain alcohol dehydrogenases, catalytic domain"/>
    <property type="match status" value="1"/>
</dbReference>
<feature type="domain" description="Alcohol dehydrogenase-like C-terminal" evidence="6">
    <location>
        <begin position="40"/>
        <end position="102"/>
    </location>
</feature>
<keyword evidence="5" id="KW-0560">Oxidoreductase</keyword>
<evidence type="ECO:0000256" key="4">
    <source>
        <dbReference type="ARBA" id="ARBA00022833"/>
    </source>
</evidence>
<proteinExistence type="inferred from homology"/>
<organism evidence="7">
    <name type="scientific">hydrothermal vent metagenome</name>
    <dbReference type="NCBI Taxonomy" id="652676"/>
    <lineage>
        <taxon>unclassified sequences</taxon>
        <taxon>metagenomes</taxon>
        <taxon>ecological metagenomes</taxon>
    </lineage>
</organism>
<dbReference type="PANTHER" id="PTHR43350">
    <property type="entry name" value="NAD-DEPENDENT ALCOHOL DEHYDROGENASE"/>
    <property type="match status" value="1"/>
</dbReference>
<evidence type="ECO:0000256" key="3">
    <source>
        <dbReference type="ARBA" id="ARBA00022723"/>
    </source>
</evidence>
<dbReference type="Gene3D" id="3.40.50.720">
    <property type="entry name" value="NAD(P)-binding Rossmann-like Domain"/>
    <property type="match status" value="1"/>
</dbReference>
<dbReference type="AlphaFoldDB" id="A0A3B1CII9"/>